<protein>
    <recommendedName>
        <fullName evidence="1">Alkylated DNA repair protein AlkB homologue 8 N-terminal domain-containing protein</fullName>
    </recommendedName>
</protein>
<organism evidence="2 3">
    <name type="scientific">Littorina saxatilis</name>
    <dbReference type="NCBI Taxonomy" id="31220"/>
    <lineage>
        <taxon>Eukaryota</taxon>
        <taxon>Metazoa</taxon>
        <taxon>Spiralia</taxon>
        <taxon>Lophotrochozoa</taxon>
        <taxon>Mollusca</taxon>
        <taxon>Gastropoda</taxon>
        <taxon>Caenogastropoda</taxon>
        <taxon>Littorinimorpha</taxon>
        <taxon>Littorinoidea</taxon>
        <taxon>Littorinidae</taxon>
        <taxon>Littorina</taxon>
    </lineage>
</organism>
<sequence>MITDFRRGEKETEPLVIGGKEVEQVQEYKYLGCIISSDLSWSKHIAKVVSKCNSRLYFLRKLKQFKVCPEILAMFYRASIESVLTFNLMVWYYGATVEDKSHLARVIRQAEKVVGVQFPSLDELVHKRTATKARKVVEDESHPLHDQFALMPSRRRYRAAKCRTSRMRKSFIPSAISVLNDTT</sequence>
<evidence type="ECO:0000313" key="3">
    <source>
        <dbReference type="Proteomes" id="UP001374579"/>
    </source>
</evidence>
<dbReference type="GO" id="GO:0016706">
    <property type="term" value="F:2-oxoglutarate-dependent dioxygenase activity"/>
    <property type="evidence" value="ECO:0007669"/>
    <property type="project" value="InterPro"/>
</dbReference>
<accession>A0AAN9GG99</accession>
<evidence type="ECO:0000313" key="2">
    <source>
        <dbReference type="EMBL" id="KAK7106744.1"/>
    </source>
</evidence>
<gene>
    <name evidence="2" type="ORF">V1264_017965</name>
</gene>
<dbReference type="Proteomes" id="UP001374579">
    <property type="component" value="Unassembled WGS sequence"/>
</dbReference>
<name>A0AAN9GG99_9CAEN</name>
<dbReference type="EMBL" id="JBAMIC010000007">
    <property type="protein sequence ID" value="KAK7106744.1"/>
    <property type="molecule type" value="Genomic_DNA"/>
</dbReference>
<keyword evidence="3" id="KW-1185">Reference proteome</keyword>
<dbReference type="Pfam" id="PF09004">
    <property type="entry name" value="ALKBH8_N"/>
    <property type="match status" value="1"/>
</dbReference>
<comment type="caution">
    <text evidence="2">The sequence shown here is derived from an EMBL/GenBank/DDBJ whole genome shotgun (WGS) entry which is preliminary data.</text>
</comment>
<dbReference type="GO" id="GO:0008168">
    <property type="term" value="F:methyltransferase activity"/>
    <property type="evidence" value="ECO:0007669"/>
    <property type="project" value="InterPro"/>
</dbReference>
<reference evidence="2 3" key="1">
    <citation type="submission" date="2024-02" db="EMBL/GenBank/DDBJ databases">
        <title>Chromosome-scale genome assembly of the rough periwinkle Littorina saxatilis.</title>
        <authorList>
            <person name="De Jode A."/>
            <person name="Faria R."/>
            <person name="Formenti G."/>
            <person name="Sims Y."/>
            <person name="Smith T.P."/>
            <person name="Tracey A."/>
            <person name="Wood J.M.D."/>
            <person name="Zagrodzka Z.B."/>
            <person name="Johannesson K."/>
            <person name="Butlin R.K."/>
            <person name="Leder E.H."/>
        </authorList>
    </citation>
    <scope>NUCLEOTIDE SEQUENCE [LARGE SCALE GENOMIC DNA]</scope>
    <source>
        <strain evidence="2">Snail1</strain>
        <tissue evidence="2">Muscle</tissue>
    </source>
</reference>
<dbReference type="InterPro" id="IPR015095">
    <property type="entry name" value="AlkB_hom8_N"/>
</dbReference>
<feature type="domain" description="Alkylated DNA repair protein AlkB homologue 8 N-terminal" evidence="1">
    <location>
        <begin position="41"/>
        <end position="82"/>
    </location>
</feature>
<proteinExistence type="predicted"/>
<dbReference type="AlphaFoldDB" id="A0AAN9GG99"/>
<evidence type="ECO:0000259" key="1">
    <source>
        <dbReference type="Pfam" id="PF09004"/>
    </source>
</evidence>